<proteinExistence type="predicted"/>
<evidence type="ECO:0000313" key="8">
    <source>
        <dbReference type="EMBL" id="TDH34832.1"/>
    </source>
</evidence>
<evidence type="ECO:0000256" key="2">
    <source>
        <dbReference type="ARBA" id="ARBA00022729"/>
    </source>
</evidence>
<dbReference type="GO" id="GO:0009279">
    <property type="term" value="C:cell outer membrane"/>
    <property type="evidence" value="ECO:0007669"/>
    <property type="project" value="UniProtKB-SubCell"/>
</dbReference>
<organism evidence="8 9">
    <name type="scientific">Pseudohoeflea suaedae</name>
    <dbReference type="NCBI Taxonomy" id="877384"/>
    <lineage>
        <taxon>Bacteria</taxon>
        <taxon>Pseudomonadati</taxon>
        <taxon>Pseudomonadota</taxon>
        <taxon>Alphaproteobacteria</taxon>
        <taxon>Hyphomicrobiales</taxon>
        <taxon>Rhizobiaceae</taxon>
        <taxon>Pseudohoeflea</taxon>
    </lineage>
</organism>
<dbReference type="OrthoDB" id="7926647at2"/>
<comment type="caution">
    <text evidence="8">The sequence shown here is derived from an EMBL/GenBank/DDBJ whole genome shotgun (WGS) entry which is preliminary data.</text>
</comment>
<dbReference type="PROSITE" id="PS51257">
    <property type="entry name" value="PROKAR_LIPOPROTEIN"/>
    <property type="match status" value="1"/>
</dbReference>
<sequence>MMMRTLATTVLFILLASLTLTACGRKGDPIRPSLAKAEAAQRAGVKDTTDQDIEVEDRRFVLDPLLD</sequence>
<dbReference type="RefSeq" id="WP_133285117.1">
    <property type="nucleotide sequence ID" value="NZ_SMSI01000003.1"/>
</dbReference>
<dbReference type="NCBIfam" id="NF047847">
    <property type="entry name" value="SS_mature_LptM"/>
    <property type="match status" value="1"/>
</dbReference>
<dbReference type="InterPro" id="IPR032831">
    <property type="entry name" value="LptM_cons"/>
</dbReference>
<keyword evidence="3" id="KW-0472">Membrane</keyword>
<evidence type="ECO:0000256" key="6">
    <source>
        <dbReference type="ARBA" id="ARBA00023288"/>
    </source>
</evidence>
<gene>
    <name evidence="8" type="ORF">E2A64_13895</name>
</gene>
<keyword evidence="9" id="KW-1185">Reference proteome</keyword>
<keyword evidence="2 7" id="KW-0732">Signal</keyword>
<dbReference type="AlphaFoldDB" id="A0A4R5PI65"/>
<name>A0A4R5PI65_9HYPH</name>
<keyword evidence="5" id="KW-0998">Cell outer membrane</keyword>
<evidence type="ECO:0008006" key="10">
    <source>
        <dbReference type="Google" id="ProtNLM"/>
    </source>
</evidence>
<comment type="subcellular location">
    <subcellularLocation>
        <location evidence="1">Cell outer membrane</location>
        <topology evidence="1">Lipid-anchor</topology>
    </subcellularLocation>
</comment>
<protein>
    <recommendedName>
        <fullName evidence="10">Lipoprotein</fullName>
    </recommendedName>
</protein>
<keyword evidence="4" id="KW-0564">Palmitate</keyword>
<evidence type="ECO:0000256" key="3">
    <source>
        <dbReference type="ARBA" id="ARBA00023136"/>
    </source>
</evidence>
<evidence type="ECO:0000256" key="4">
    <source>
        <dbReference type="ARBA" id="ARBA00023139"/>
    </source>
</evidence>
<evidence type="ECO:0000256" key="5">
    <source>
        <dbReference type="ARBA" id="ARBA00023237"/>
    </source>
</evidence>
<dbReference type="Proteomes" id="UP000295131">
    <property type="component" value="Unassembled WGS sequence"/>
</dbReference>
<dbReference type="EMBL" id="SMSI01000003">
    <property type="protein sequence ID" value="TDH34832.1"/>
    <property type="molecule type" value="Genomic_DNA"/>
</dbReference>
<evidence type="ECO:0000256" key="1">
    <source>
        <dbReference type="ARBA" id="ARBA00004459"/>
    </source>
</evidence>
<feature type="chain" id="PRO_5020769285" description="Lipoprotein" evidence="7">
    <location>
        <begin position="23"/>
        <end position="67"/>
    </location>
</feature>
<evidence type="ECO:0000256" key="7">
    <source>
        <dbReference type="SAM" id="SignalP"/>
    </source>
</evidence>
<accession>A0A4R5PI65</accession>
<evidence type="ECO:0000313" key="9">
    <source>
        <dbReference type="Proteomes" id="UP000295131"/>
    </source>
</evidence>
<feature type="signal peptide" evidence="7">
    <location>
        <begin position="1"/>
        <end position="22"/>
    </location>
</feature>
<reference evidence="8 9" key="1">
    <citation type="journal article" date="2013" name="Int. J. Syst. Evol. Microbiol.">
        <title>Hoeflea suaedae sp. nov., an endophytic bacterium isolated from the root of the halophyte Suaeda maritima.</title>
        <authorList>
            <person name="Chung E.J."/>
            <person name="Park J.A."/>
            <person name="Pramanik P."/>
            <person name="Bibi F."/>
            <person name="Jeon C.O."/>
            <person name="Chung Y.R."/>
        </authorList>
    </citation>
    <scope>NUCLEOTIDE SEQUENCE [LARGE SCALE GENOMIC DNA]</scope>
    <source>
        <strain evidence="8 9">YC6898</strain>
    </source>
</reference>
<keyword evidence="6" id="KW-0449">Lipoprotein</keyword>